<dbReference type="Gene3D" id="2.40.40.10">
    <property type="entry name" value="RlpA-like domain"/>
    <property type="match status" value="1"/>
</dbReference>
<dbReference type="GO" id="GO:0004553">
    <property type="term" value="F:hydrolase activity, hydrolyzing O-glycosyl compounds"/>
    <property type="evidence" value="ECO:0007669"/>
    <property type="project" value="InterPro"/>
</dbReference>
<dbReference type="InterPro" id="IPR010611">
    <property type="entry name" value="3D_dom"/>
</dbReference>
<feature type="domain" description="3D" evidence="3">
    <location>
        <begin position="141"/>
        <end position="202"/>
    </location>
</feature>
<dbReference type="RefSeq" id="WP_007932061.1">
    <property type="nucleotide sequence ID" value="NZ_AKVJ01000011.1"/>
</dbReference>
<feature type="compositionally biased region" description="Basic and acidic residues" evidence="2">
    <location>
        <begin position="63"/>
        <end position="74"/>
    </location>
</feature>
<dbReference type="OrthoDB" id="9798935at2"/>
<dbReference type="InterPro" id="IPR059180">
    <property type="entry name" value="3D_YorM"/>
</dbReference>
<dbReference type="InterPro" id="IPR051933">
    <property type="entry name" value="Resuscitation_pf_RpfB"/>
</dbReference>
<keyword evidence="1" id="KW-0732">Signal</keyword>
<feature type="region of interest" description="Disordered" evidence="2">
    <location>
        <begin position="1"/>
        <end position="100"/>
    </location>
</feature>
<dbReference type="GO" id="GO:0019867">
    <property type="term" value="C:outer membrane"/>
    <property type="evidence" value="ECO:0007669"/>
    <property type="project" value="InterPro"/>
</dbReference>
<evidence type="ECO:0000313" key="4">
    <source>
        <dbReference type="EMBL" id="EIW19940.1"/>
    </source>
</evidence>
<dbReference type="AlphaFoldDB" id="I8RMB3"/>
<evidence type="ECO:0000256" key="2">
    <source>
        <dbReference type="SAM" id="MobiDB-lite"/>
    </source>
</evidence>
<accession>I8RMB3</accession>
<dbReference type="GO" id="GO:0009254">
    <property type="term" value="P:peptidoglycan turnover"/>
    <property type="evidence" value="ECO:0007669"/>
    <property type="project" value="InterPro"/>
</dbReference>
<dbReference type="InterPro" id="IPR036908">
    <property type="entry name" value="RlpA-like_sf"/>
</dbReference>
<keyword evidence="5" id="KW-1185">Reference proteome</keyword>
<dbReference type="EMBL" id="AKVJ01000011">
    <property type="protein sequence ID" value="EIW19940.1"/>
    <property type="molecule type" value="Genomic_DNA"/>
</dbReference>
<comment type="caution">
    <text evidence="4">The sequence shown here is derived from an EMBL/GenBank/DDBJ whole genome shotgun (WGS) entry which is preliminary data.</text>
</comment>
<feature type="compositionally biased region" description="Basic and acidic residues" evidence="2">
    <location>
        <begin position="27"/>
        <end position="44"/>
    </location>
</feature>
<proteinExistence type="predicted"/>
<reference evidence="4 5" key="1">
    <citation type="journal article" date="2012" name="J. Bacteriol.">
        <title>Draft Genome Sequences for Two Metal-Reducing Pelosinus fermentans Strains Isolated from a Cr(VI)-Contaminated Site and for Type Strain R7.</title>
        <authorList>
            <person name="Brown S.D."/>
            <person name="Podar M."/>
            <person name="Klingeman D.M."/>
            <person name="Johnson C.M."/>
            <person name="Yang Z.K."/>
            <person name="Utturkar S.M."/>
            <person name="Land M.L."/>
            <person name="Mosher J.J."/>
            <person name="Hurt R.A.Jr."/>
            <person name="Phelps T.J."/>
            <person name="Palumbo A.V."/>
            <person name="Arkin A.P."/>
            <person name="Hazen T.C."/>
            <person name="Elias D.A."/>
        </authorList>
    </citation>
    <scope>NUCLEOTIDE SEQUENCE [LARGE SCALE GENOMIC DNA]</scope>
    <source>
        <strain evidence="4 5">B4</strain>
    </source>
</reference>
<dbReference type="Proteomes" id="UP000004324">
    <property type="component" value="Unassembled WGS sequence"/>
</dbReference>
<protein>
    <submittedName>
        <fullName evidence="4">3D domain-containing protein</fullName>
    </submittedName>
</protein>
<dbReference type="PANTHER" id="PTHR39160">
    <property type="entry name" value="CELL WALL-BINDING PROTEIN YOCH"/>
    <property type="match status" value="1"/>
</dbReference>
<dbReference type="PANTHER" id="PTHR39160:SF4">
    <property type="entry name" value="RESUSCITATION-PROMOTING FACTOR RPFB"/>
    <property type="match status" value="1"/>
</dbReference>
<evidence type="ECO:0000259" key="3">
    <source>
        <dbReference type="Pfam" id="PF06725"/>
    </source>
</evidence>
<dbReference type="CDD" id="cd14667">
    <property type="entry name" value="3D_containing_proteins"/>
    <property type="match status" value="1"/>
</dbReference>
<dbReference type="SUPFAM" id="SSF50685">
    <property type="entry name" value="Barwin-like endoglucanases"/>
    <property type="match status" value="1"/>
</dbReference>
<sequence>MYIGKATNWQEVCPAPGRQEAGQVQERGSEEESKGGAAIEKESSSQRTELPAGRVDSTDDPTNEARNRGIHEGMESAQPQDLPKGLDDRAIDRGSTSPSRGVRAGVFKVTAYANGIEDTGKQPGDPGYGITASGRPTVEGRTIAADWDVLPPGTRVYIEGVGYRIVDDRGGAIVGQKIDLYIDADKATLDAWGVQYLEVYVIGKEG</sequence>
<evidence type="ECO:0000313" key="5">
    <source>
        <dbReference type="Proteomes" id="UP000004324"/>
    </source>
</evidence>
<gene>
    <name evidence="4" type="ORF">FB4_0191</name>
</gene>
<evidence type="ECO:0000256" key="1">
    <source>
        <dbReference type="ARBA" id="ARBA00022729"/>
    </source>
</evidence>
<name>I8RMB3_9FIRM</name>
<dbReference type="PATRIC" id="fig|1149862.3.peg.1085"/>
<dbReference type="Pfam" id="PF06725">
    <property type="entry name" value="3D"/>
    <property type="match status" value="1"/>
</dbReference>
<organism evidence="4 5">
    <name type="scientific">Pelosinus fermentans B4</name>
    <dbReference type="NCBI Taxonomy" id="1149862"/>
    <lineage>
        <taxon>Bacteria</taxon>
        <taxon>Bacillati</taxon>
        <taxon>Bacillota</taxon>
        <taxon>Negativicutes</taxon>
        <taxon>Selenomonadales</taxon>
        <taxon>Sporomusaceae</taxon>
        <taxon>Pelosinus</taxon>
    </lineage>
</organism>